<sequence>MTSRDQRFIDRRRFLEIGGASALGATMLSLGDRGGFSRAFAAETPISFQLSWIKSIQYGGYFAGIDQGIYKKHGIDPTFVSGGPNVDPVANVASGRSPLGDRPIGPLIVAREKGIPIKVIGTVFQKSPYSIISLAKKPIRNVKELAGKTIATATSGRPMMLYMIKEAGLDPASVNLVPSAPDPSALVSGQIDGYAGYSTNQGVMLQTRGVEIVTLNAHDLGLPETTGTIYGREDFLKDNRDLVVRFLRASAESWRWGLDHPEATAKMMVERYGNPGLNYEAQLTEIKESKPYIEAGPAATKGLLTLDLPLYGKIIELYRNVGLVKGDMKVEELCDASFADAAAKS</sequence>
<evidence type="ECO:0000256" key="8">
    <source>
        <dbReference type="ARBA" id="ARBA00022977"/>
    </source>
</evidence>
<keyword evidence="5" id="KW-0808">Transferase</keyword>
<dbReference type="PANTHER" id="PTHR31528">
    <property type="entry name" value="4-AMINO-5-HYDROXYMETHYL-2-METHYLPYRIMIDINE PHOSPHATE SYNTHASE THI11-RELATED"/>
    <property type="match status" value="1"/>
</dbReference>
<comment type="similarity">
    <text evidence="3">Belongs to the NMT1/THI5 family.</text>
</comment>
<keyword evidence="8" id="KW-0784">Thiamine biosynthesis</keyword>
<evidence type="ECO:0000256" key="1">
    <source>
        <dbReference type="ARBA" id="ARBA00003469"/>
    </source>
</evidence>
<evidence type="ECO:0000256" key="4">
    <source>
        <dbReference type="ARBA" id="ARBA00011738"/>
    </source>
</evidence>
<dbReference type="GO" id="GO:0016740">
    <property type="term" value="F:transferase activity"/>
    <property type="evidence" value="ECO:0007669"/>
    <property type="project" value="UniProtKB-KW"/>
</dbReference>
<keyword evidence="14" id="KW-1185">Reference proteome</keyword>
<feature type="domain" description="SsuA/THI5-like" evidence="12">
    <location>
        <begin position="57"/>
        <end position="263"/>
    </location>
</feature>
<evidence type="ECO:0000256" key="11">
    <source>
        <dbReference type="ARBA" id="ARBA00048179"/>
    </source>
</evidence>
<proteinExistence type="inferred from homology"/>
<dbReference type="Proteomes" id="UP000249130">
    <property type="component" value="Unassembled WGS sequence"/>
</dbReference>
<evidence type="ECO:0000313" key="13">
    <source>
        <dbReference type="EMBL" id="RAI45432.1"/>
    </source>
</evidence>
<organism evidence="13 14">
    <name type="scientific">Rhodoplanes roseus</name>
    <dbReference type="NCBI Taxonomy" id="29409"/>
    <lineage>
        <taxon>Bacteria</taxon>
        <taxon>Pseudomonadati</taxon>
        <taxon>Pseudomonadota</taxon>
        <taxon>Alphaproteobacteria</taxon>
        <taxon>Hyphomicrobiales</taxon>
        <taxon>Nitrobacteraceae</taxon>
        <taxon>Rhodoplanes</taxon>
    </lineage>
</organism>
<dbReference type="PROSITE" id="PS51318">
    <property type="entry name" value="TAT"/>
    <property type="match status" value="1"/>
</dbReference>
<evidence type="ECO:0000313" key="14">
    <source>
        <dbReference type="Proteomes" id="UP000249130"/>
    </source>
</evidence>
<evidence type="ECO:0000256" key="6">
    <source>
        <dbReference type="ARBA" id="ARBA00022723"/>
    </source>
</evidence>
<dbReference type="GO" id="GO:0046872">
    <property type="term" value="F:metal ion binding"/>
    <property type="evidence" value="ECO:0007669"/>
    <property type="project" value="UniProtKB-KW"/>
</dbReference>
<evidence type="ECO:0000256" key="3">
    <source>
        <dbReference type="ARBA" id="ARBA00009406"/>
    </source>
</evidence>
<name>A0A327L7F7_9BRAD</name>
<evidence type="ECO:0000256" key="9">
    <source>
        <dbReference type="ARBA" id="ARBA00023004"/>
    </source>
</evidence>
<dbReference type="GO" id="GO:0009228">
    <property type="term" value="P:thiamine biosynthetic process"/>
    <property type="evidence" value="ECO:0007669"/>
    <property type="project" value="UniProtKB-KW"/>
</dbReference>
<dbReference type="Gene3D" id="3.40.190.10">
    <property type="entry name" value="Periplasmic binding protein-like II"/>
    <property type="match status" value="2"/>
</dbReference>
<comment type="subunit">
    <text evidence="4">Homodimer.</text>
</comment>
<dbReference type="InterPro" id="IPR027939">
    <property type="entry name" value="NMT1/THI5"/>
</dbReference>
<dbReference type="InterPro" id="IPR006311">
    <property type="entry name" value="TAT_signal"/>
</dbReference>
<protein>
    <recommendedName>
        <fullName evidence="10">Thiamine pyrimidine synthase</fullName>
    </recommendedName>
</protein>
<dbReference type="PANTHER" id="PTHR31528:SF1">
    <property type="entry name" value="4-AMINO-5-HYDROXYMETHYL-2-METHYLPYRIMIDINE PHOSPHATE SYNTHASE THI11-RELATED"/>
    <property type="match status" value="1"/>
</dbReference>
<keyword evidence="7" id="KW-0663">Pyridoxal phosphate</keyword>
<comment type="function">
    <text evidence="1">Responsible for the formation of the pyrimidine heterocycle in the thiamine biosynthesis pathway. Catalyzes the formation of hydroxymethylpyrimidine phosphate (HMP-P) from histidine and pyridoxal phosphate (PLP). The protein uses PLP and the active site histidine to form HMP-P, generating an inactive enzyme. The enzyme can only undergo a single turnover, which suggests it is a suicide enzyme.</text>
</comment>
<evidence type="ECO:0000256" key="10">
    <source>
        <dbReference type="ARBA" id="ARBA00033171"/>
    </source>
</evidence>
<reference evidence="13 14" key="1">
    <citation type="submission" date="2017-07" db="EMBL/GenBank/DDBJ databases">
        <title>Draft Genome Sequences of Select Purple Nonsulfur Bacteria.</title>
        <authorList>
            <person name="Lasarre B."/>
            <person name="Mckinlay J.B."/>
        </authorList>
    </citation>
    <scope>NUCLEOTIDE SEQUENCE [LARGE SCALE GENOMIC DNA]</scope>
    <source>
        <strain evidence="13 14">DSM 5909</strain>
    </source>
</reference>
<comment type="caution">
    <text evidence="13">The sequence shown here is derived from an EMBL/GenBank/DDBJ whole genome shotgun (WGS) entry which is preliminary data.</text>
</comment>
<evidence type="ECO:0000259" key="12">
    <source>
        <dbReference type="Pfam" id="PF09084"/>
    </source>
</evidence>
<dbReference type="RefSeq" id="WP_111417766.1">
    <property type="nucleotide sequence ID" value="NZ_NPEX01000016.1"/>
</dbReference>
<keyword evidence="9" id="KW-0408">Iron</keyword>
<dbReference type="InterPro" id="IPR015168">
    <property type="entry name" value="SsuA/THI5"/>
</dbReference>
<dbReference type="Pfam" id="PF09084">
    <property type="entry name" value="NMT1"/>
    <property type="match status" value="1"/>
</dbReference>
<evidence type="ECO:0000256" key="2">
    <source>
        <dbReference type="ARBA" id="ARBA00004948"/>
    </source>
</evidence>
<comment type="pathway">
    <text evidence="2">Cofactor biosynthesis; thiamine diphosphate biosynthesis.</text>
</comment>
<evidence type="ECO:0000256" key="7">
    <source>
        <dbReference type="ARBA" id="ARBA00022898"/>
    </source>
</evidence>
<comment type="catalytic activity">
    <reaction evidence="11">
        <text>N(6)-(pyridoxal phosphate)-L-lysyl-[4-amino-5-hydroxymethyl-2-methylpyrimidine phosphate synthase] + L-histidyl-[4-amino-5-hydroxymethyl-2-methylpyrimidine phosphate synthase] + 2 Fe(3+) + 4 H2O = L-lysyl-[4-amino-5-hydroxymethyl-2-methylpyrimidine phosphate synthase] + (2S)-2-amino-5-hydroxy-4-oxopentanoyl-[4-amino-5-hydroxymethyl-2-methylpyrimidine phosphate synthase] + 4-amino-2-methyl-5-(phosphooxymethyl)pyrimidine + 3-oxopropanoate + 2 Fe(2+) + 2 H(+)</text>
        <dbReference type="Rhea" id="RHEA:65756"/>
        <dbReference type="Rhea" id="RHEA-COMP:16892"/>
        <dbReference type="Rhea" id="RHEA-COMP:16893"/>
        <dbReference type="Rhea" id="RHEA-COMP:16894"/>
        <dbReference type="Rhea" id="RHEA-COMP:16895"/>
        <dbReference type="ChEBI" id="CHEBI:15377"/>
        <dbReference type="ChEBI" id="CHEBI:15378"/>
        <dbReference type="ChEBI" id="CHEBI:29033"/>
        <dbReference type="ChEBI" id="CHEBI:29034"/>
        <dbReference type="ChEBI" id="CHEBI:29969"/>
        <dbReference type="ChEBI" id="CHEBI:29979"/>
        <dbReference type="ChEBI" id="CHEBI:33190"/>
        <dbReference type="ChEBI" id="CHEBI:58354"/>
        <dbReference type="ChEBI" id="CHEBI:143915"/>
        <dbReference type="ChEBI" id="CHEBI:157692"/>
    </reaction>
    <physiologicalReaction direction="left-to-right" evidence="11">
        <dbReference type="Rhea" id="RHEA:65757"/>
    </physiologicalReaction>
</comment>
<dbReference type="SUPFAM" id="SSF53850">
    <property type="entry name" value="Periplasmic binding protein-like II"/>
    <property type="match status" value="1"/>
</dbReference>
<gene>
    <name evidence="13" type="ORF">CH341_04120</name>
</gene>
<dbReference type="AlphaFoldDB" id="A0A327L7F7"/>
<dbReference type="OrthoDB" id="5372616at2"/>
<keyword evidence="6" id="KW-0479">Metal-binding</keyword>
<accession>A0A327L7F7</accession>
<dbReference type="EMBL" id="NPEX01000016">
    <property type="protein sequence ID" value="RAI45432.1"/>
    <property type="molecule type" value="Genomic_DNA"/>
</dbReference>
<evidence type="ECO:0000256" key="5">
    <source>
        <dbReference type="ARBA" id="ARBA00022679"/>
    </source>
</evidence>